<dbReference type="EMBL" id="FJUY01000008">
    <property type="protein sequence ID" value="CZT19697.1"/>
    <property type="molecule type" value="Genomic_DNA"/>
</dbReference>
<dbReference type="OrthoDB" id="3639334at2759"/>
<name>A0A2D3V4S2_9PEZI</name>
<gene>
    <name evidence="1" type="ORF">RCC_05549</name>
</gene>
<dbReference type="Proteomes" id="UP000225277">
    <property type="component" value="Unassembled WGS sequence"/>
</dbReference>
<proteinExistence type="predicted"/>
<keyword evidence="2" id="KW-1185">Reference proteome</keyword>
<accession>A0A2D3V4S2</accession>
<dbReference type="GeneID" id="35600706"/>
<protein>
    <submittedName>
        <fullName evidence="1">Uncharacterized protein</fullName>
    </submittedName>
</protein>
<reference evidence="1 2" key="1">
    <citation type="submission" date="2016-03" db="EMBL/GenBank/DDBJ databases">
        <authorList>
            <person name="Ploux O."/>
        </authorList>
    </citation>
    <scope>NUCLEOTIDE SEQUENCE [LARGE SCALE GENOMIC DNA]</scope>
    <source>
        <strain evidence="1 2">URUG2</strain>
    </source>
</reference>
<evidence type="ECO:0000313" key="2">
    <source>
        <dbReference type="Proteomes" id="UP000225277"/>
    </source>
</evidence>
<organism evidence="1 2">
    <name type="scientific">Ramularia collo-cygni</name>
    <dbReference type="NCBI Taxonomy" id="112498"/>
    <lineage>
        <taxon>Eukaryota</taxon>
        <taxon>Fungi</taxon>
        <taxon>Dikarya</taxon>
        <taxon>Ascomycota</taxon>
        <taxon>Pezizomycotina</taxon>
        <taxon>Dothideomycetes</taxon>
        <taxon>Dothideomycetidae</taxon>
        <taxon>Mycosphaerellales</taxon>
        <taxon>Mycosphaerellaceae</taxon>
        <taxon>Ramularia</taxon>
    </lineage>
</organism>
<evidence type="ECO:0000313" key="1">
    <source>
        <dbReference type="EMBL" id="CZT19697.1"/>
    </source>
</evidence>
<sequence length="206" mass="23390">MSLLSLPREIRDSMYSPLSFTAPKPTDFPVIMATVVVNDQPFRINSILSKHDVVAKSSAGIRQSCRQIRAEYAQILRRAAFTPGTKTVAPVFNFDFGEMITFAKTLKPHEISAANRNQNLLVNLFLFDVKALDAQRLLQWVQLCETIGLEVSYVLQWTAHDINQSKEIEVVIGDYREGRKIVKALTAKSSVAWNWDKYTSNLKQRD</sequence>
<dbReference type="RefSeq" id="XP_023626587.1">
    <property type="nucleotide sequence ID" value="XM_023770819.1"/>
</dbReference>
<dbReference type="AlphaFoldDB" id="A0A2D3V4S2"/>